<protein>
    <submittedName>
        <fullName evidence="2">Uncharacterized protein</fullName>
    </submittedName>
</protein>
<dbReference type="Proteomes" id="UP000092247">
    <property type="component" value="Unassembled WGS sequence"/>
</dbReference>
<evidence type="ECO:0000256" key="1">
    <source>
        <dbReference type="SAM" id="Phobius"/>
    </source>
</evidence>
<feature type="transmembrane region" description="Helical" evidence="1">
    <location>
        <begin position="12"/>
        <end position="36"/>
    </location>
</feature>
<reference evidence="2 3" key="1">
    <citation type="submission" date="2016-06" db="EMBL/GenBank/DDBJ databases">
        <authorList>
            <person name="Kjaerup R.B."/>
            <person name="Dalgaard T.S."/>
            <person name="Juul-Madsen H.R."/>
        </authorList>
    </citation>
    <scope>NUCLEOTIDE SEQUENCE [LARGE SCALE GENOMIC DNA]</scope>
    <source>
        <strain evidence="2 3">GCSL-Mp3</strain>
    </source>
</reference>
<dbReference type="AlphaFoldDB" id="A0A1B8HMS9"/>
<organism evidence="2 3">
    <name type="scientific">Morganella psychrotolerans</name>
    <dbReference type="NCBI Taxonomy" id="368603"/>
    <lineage>
        <taxon>Bacteria</taxon>
        <taxon>Pseudomonadati</taxon>
        <taxon>Pseudomonadota</taxon>
        <taxon>Gammaproteobacteria</taxon>
        <taxon>Enterobacterales</taxon>
        <taxon>Morganellaceae</taxon>
        <taxon>Morganella</taxon>
    </lineage>
</organism>
<evidence type="ECO:0000313" key="2">
    <source>
        <dbReference type="EMBL" id="OBU10570.1"/>
    </source>
</evidence>
<proteinExistence type="predicted"/>
<dbReference type="EMBL" id="LZEX01000003">
    <property type="protein sequence ID" value="OBU10570.1"/>
    <property type="molecule type" value="Genomic_DNA"/>
</dbReference>
<dbReference type="RefSeq" id="WP_067421808.1">
    <property type="nucleotide sequence ID" value="NZ_LZEX01000003.1"/>
</dbReference>
<comment type="caution">
    <text evidence="2">The sequence shown here is derived from an EMBL/GenBank/DDBJ whole genome shotgun (WGS) entry which is preliminary data.</text>
</comment>
<name>A0A1B8HMS9_9GAMM</name>
<keyword evidence="1" id="KW-0812">Transmembrane</keyword>
<accession>A0A1B8HMS9</accession>
<feature type="transmembrane region" description="Helical" evidence="1">
    <location>
        <begin position="74"/>
        <end position="99"/>
    </location>
</feature>
<keyword evidence="1" id="KW-0472">Membrane</keyword>
<keyword evidence="1" id="KW-1133">Transmembrane helix</keyword>
<evidence type="ECO:0000313" key="3">
    <source>
        <dbReference type="Proteomes" id="UP000092247"/>
    </source>
</evidence>
<gene>
    <name evidence="2" type="ORF">AYY17_15625</name>
</gene>
<sequence length="129" mass="14249">MTFKQSRELPWRTGIAFILLMFCSGVALLFGAGWLITTVMNGLDIFPYALRGFSCQWQPEPGCLTIIDAPTTFWGYLVVGGAGCIALLFTCVFVGMSLLSMHTLSQVINKQLDGLDKFGSKLISRLFKK</sequence>